<evidence type="ECO:0000313" key="1">
    <source>
        <dbReference type="EMBL" id="KAK2633780.1"/>
    </source>
</evidence>
<evidence type="ECO:0000313" key="2">
    <source>
        <dbReference type="Proteomes" id="UP001280121"/>
    </source>
</evidence>
<proteinExistence type="predicted"/>
<keyword evidence="2" id="KW-1185">Reference proteome</keyword>
<dbReference type="EMBL" id="JANJYI010000009">
    <property type="protein sequence ID" value="KAK2633780.1"/>
    <property type="molecule type" value="Genomic_DNA"/>
</dbReference>
<protein>
    <submittedName>
        <fullName evidence="1">Uncharacterized protein</fullName>
    </submittedName>
</protein>
<gene>
    <name evidence="1" type="ORF">Ddye_028572</name>
</gene>
<comment type="caution">
    <text evidence="1">The sequence shown here is derived from an EMBL/GenBank/DDBJ whole genome shotgun (WGS) entry which is preliminary data.</text>
</comment>
<name>A0AAD9WKT8_9ROSI</name>
<accession>A0AAD9WKT8</accession>
<dbReference type="AlphaFoldDB" id="A0AAD9WKT8"/>
<sequence length="72" mass="8557">MSNKTTLYLVCLMDNFMWKLRAMRREEGTYFQVRNYVNEQTCPLEEIHRRQRHASGVIIGEVVAPRLQQQDG</sequence>
<dbReference type="Proteomes" id="UP001280121">
    <property type="component" value="Unassembled WGS sequence"/>
</dbReference>
<reference evidence="1" key="1">
    <citation type="journal article" date="2023" name="Plant J.">
        <title>Genome sequences and population genomics provide insights into the demographic history, inbreeding, and mutation load of two 'living fossil' tree species of Dipteronia.</title>
        <authorList>
            <person name="Feng Y."/>
            <person name="Comes H.P."/>
            <person name="Chen J."/>
            <person name="Zhu S."/>
            <person name="Lu R."/>
            <person name="Zhang X."/>
            <person name="Li P."/>
            <person name="Qiu J."/>
            <person name="Olsen K.M."/>
            <person name="Qiu Y."/>
        </authorList>
    </citation>
    <scope>NUCLEOTIDE SEQUENCE</scope>
    <source>
        <strain evidence="1">KIB01</strain>
    </source>
</reference>
<organism evidence="1 2">
    <name type="scientific">Dipteronia dyeriana</name>
    <dbReference type="NCBI Taxonomy" id="168575"/>
    <lineage>
        <taxon>Eukaryota</taxon>
        <taxon>Viridiplantae</taxon>
        <taxon>Streptophyta</taxon>
        <taxon>Embryophyta</taxon>
        <taxon>Tracheophyta</taxon>
        <taxon>Spermatophyta</taxon>
        <taxon>Magnoliopsida</taxon>
        <taxon>eudicotyledons</taxon>
        <taxon>Gunneridae</taxon>
        <taxon>Pentapetalae</taxon>
        <taxon>rosids</taxon>
        <taxon>malvids</taxon>
        <taxon>Sapindales</taxon>
        <taxon>Sapindaceae</taxon>
        <taxon>Hippocastanoideae</taxon>
        <taxon>Acereae</taxon>
        <taxon>Dipteronia</taxon>
    </lineage>
</organism>